<keyword evidence="8" id="KW-1185">Reference proteome</keyword>
<feature type="transmembrane region" description="Helical" evidence="5">
    <location>
        <begin position="94"/>
        <end position="113"/>
    </location>
</feature>
<evidence type="ECO:0000313" key="7">
    <source>
        <dbReference type="EMBL" id="PZF79246.1"/>
    </source>
</evidence>
<dbReference type="PANTHER" id="PTHR43066">
    <property type="entry name" value="RHOMBOID-RELATED PROTEIN"/>
    <property type="match status" value="1"/>
</dbReference>
<evidence type="ECO:0000256" key="4">
    <source>
        <dbReference type="ARBA" id="ARBA00023136"/>
    </source>
</evidence>
<evidence type="ECO:0000256" key="3">
    <source>
        <dbReference type="ARBA" id="ARBA00022989"/>
    </source>
</evidence>
<proteinExistence type="predicted"/>
<evidence type="ECO:0000256" key="1">
    <source>
        <dbReference type="ARBA" id="ARBA00004141"/>
    </source>
</evidence>
<organism evidence="7 8">
    <name type="scientific">Jiangella anatolica</name>
    <dbReference type="NCBI Taxonomy" id="2670374"/>
    <lineage>
        <taxon>Bacteria</taxon>
        <taxon>Bacillati</taxon>
        <taxon>Actinomycetota</taxon>
        <taxon>Actinomycetes</taxon>
        <taxon>Jiangellales</taxon>
        <taxon>Jiangellaceae</taxon>
        <taxon>Jiangella</taxon>
    </lineage>
</organism>
<evidence type="ECO:0000259" key="6">
    <source>
        <dbReference type="Pfam" id="PF01694"/>
    </source>
</evidence>
<feature type="transmembrane region" description="Helical" evidence="5">
    <location>
        <begin position="70"/>
        <end position="89"/>
    </location>
</feature>
<dbReference type="GO" id="GO:0016020">
    <property type="term" value="C:membrane"/>
    <property type="evidence" value="ECO:0007669"/>
    <property type="project" value="UniProtKB-SubCell"/>
</dbReference>
<evidence type="ECO:0000256" key="2">
    <source>
        <dbReference type="ARBA" id="ARBA00022692"/>
    </source>
</evidence>
<accession>A0A2W2C0E5</accession>
<protein>
    <submittedName>
        <fullName evidence="7">Rhomboid family intramembrane serine protease</fullName>
    </submittedName>
</protein>
<feature type="transmembrane region" description="Helical" evidence="5">
    <location>
        <begin position="146"/>
        <end position="164"/>
    </location>
</feature>
<reference evidence="7 8" key="1">
    <citation type="submission" date="2018-01" db="EMBL/GenBank/DDBJ databases">
        <title>Draft genome sequence of Jiangella sp. GTF31.</title>
        <authorList>
            <person name="Sahin N."/>
            <person name="Ay H."/>
            <person name="Saygin H."/>
        </authorList>
    </citation>
    <scope>NUCLEOTIDE SEQUENCE [LARGE SCALE GENOMIC DNA]</scope>
    <source>
        <strain evidence="7 8">GTF31</strain>
    </source>
</reference>
<dbReference type="InterPro" id="IPR035952">
    <property type="entry name" value="Rhomboid-like_sf"/>
</dbReference>
<comment type="caution">
    <text evidence="7">The sequence shown here is derived from an EMBL/GenBank/DDBJ whole genome shotgun (WGS) entry which is preliminary data.</text>
</comment>
<keyword evidence="3 5" id="KW-1133">Transmembrane helix</keyword>
<comment type="subcellular location">
    <subcellularLocation>
        <location evidence="1">Membrane</location>
        <topology evidence="1">Multi-pass membrane protein</topology>
    </subcellularLocation>
</comment>
<evidence type="ECO:0000313" key="8">
    <source>
        <dbReference type="Proteomes" id="UP000248764"/>
    </source>
</evidence>
<dbReference type="InterPro" id="IPR022764">
    <property type="entry name" value="Peptidase_S54_rhomboid_dom"/>
</dbReference>
<dbReference type="Gene3D" id="1.20.1540.10">
    <property type="entry name" value="Rhomboid-like"/>
    <property type="match status" value="1"/>
</dbReference>
<feature type="transmembrane region" description="Helical" evidence="5">
    <location>
        <begin position="12"/>
        <end position="32"/>
    </location>
</feature>
<gene>
    <name evidence="7" type="ORF">C1I92_32130</name>
</gene>
<dbReference type="GO" id="GO:0004252">
    <property type="term" value="F:serine-type endopeptidase activity"/>
    <property type="evidence" value="ECO:0007669"/>
    <property type="project" value="InterPro"/>
</dbReference>
<feature type="transmembrane region" description="Helical" evidence="5">
    <location>
        <begin position="119"/>
        <end position="139"/>
    </location>
</feature>
<feature type="transmembrane region" description="Helical" evidence="5">
    <location>
        <begin position="170"/>
        <end position="189"/>
    </location>
</feature>
<dbReference type="EMBL" id="POTW01000157">
    <property type="protein sequence ID" value="PZF79246.1"/>
    <property type="molecule type" value="Genomic_DNA"/>
</dbReference>
<sequence length="198" mass="20482">MSSSGQVTPRRSVPPALTATLPVFVLVLLMWAEEIVDALPGVDLDQYGIRPQDAEGLVGIATAPFLHGGFGHLIANTGAFLVLGCLIALTTRRFWPVTIGVALVGGLATWLVASPNSVHIGASGLVYGYAAFLVAWGVFSRRAMAVVVAVIVVLMYGGIVVGVLPGQPGISWQGHLFGALAGVLMAWLLRGSAAKSPA</sequence>
<dbReference type="RefSeq" id="WP_111258704.1">
    <property type="nucleotide sequence ID" value="NZ_POTW01000157.1"/>
</dbReference>
<dbReference type="AlphaFoldDB" id="A0A2W2C0E5"/>
<feature type="domain" description="Peptidase S54 rhomboid" evidence="6">
    <location>
        <begin position="57"/>
        <end position="190"/>
    </location>
</feature>
<dbReference type="Pfam" id="PF01694">
    <property type="entry name" value="Rhomboid"/>
    <property type="match status" value="1"/>
</dbReference>
<keyword evidence="7" id="KW-0645">Protease</keyword>
<evidence type="ECO:0000256" key="5">
    <source>
        <dbReference type="SAM" id="Phobius"/>
    </source>
</evidence>
<dbReference type="GO" id="GO:0006508">
    <property type="term" value="P:proteolysis"/>
    <property type="evidence" value="ECO:0007669"/>
    <property type="project" value="UniProtKB-KW"/>
</dbReference>
<keyword evidence="2 5" id="KW-0812">Transmembrane</keyword>
<keyword evidence="4 5" id="KW-0472">Membrane</keyword>
<dbReference type="Proteomes" id="UP000248764">
    <property type="component" value="Unassembled WGS sequence"/>
</dbReference>
<name>A0A2W2C0E5_9ACTN</name>
<dbReference type="SUPFAM" id="SSF144091">
    <property type="entry name" value="Rhomboid-like"/>
    <property type="match status" value="1"/>
</dbReference>
<keyword evidence="7" id="KW-0378">Hydrolase</keyword>